<evidence type="ECO:0000256" key="4">
    <source>
        <dbReference type="ARBA" id="ARBA00023136"/>
    </source>
</evidence>
<dbReference type="SUPFAM" id="SSF49447">
    <property type="entry name" value="Second domain of Mu2 adaptin subunit (ap50) of ap2 adaptor"/>
    <property type="match status" value="1"/>
</dbReference>
<keyword evidence="9" id="KW-1185">Reference proteome</keyword>
<dbReference type="InterPro" id="IPR028565">
    <property type="entry name" value="MHD"/>
</dbReference>
<dbReference type="InterPro" id="IPR036168">
    <property type="entry name" value="AP2_Mu_C_sf"/>
</dbReference>
<evidence type="ECO:0000256" key="1">
    <source>
        <dbReference type="ARBA" id="ARBA00004308"/>
    </source>
</evidence>
<dbReference type="GO" id="GO:0030131">
    <property type="term" value="C:clathrin adaptor complex"/>
    <property type="evidence" value="ECO:0007669"/>
    <property type="project" value="UniProtKB-UniRule"/>
</dbReference>
<dbReference type="PIRSF" id="PIRSF005992">
    <property type="entry name" value="Clathrin_mu"/>
    <property type="match status" value="1"/>
</dbReference>
<dbReference type="PROSITE" id="PS51072">
    <property type="entry name" value="MHD"/>
    <property type="match status" value="1"/>
</dbReference>
<keyword evidence="3 5" id="KW-0653">Protein transport</keyword>
<evidence type="ECO:0000259" key="6">
    <source>
        <dbReference type="PROSITE" id="PS51072"/>
    </source>
</evidence>
<dbReference type="InterPro" id="IPR001392">
    <property type="entry name" value="Clathrin_mu"/>
</dbReference>
<proteinExistence type="inferred from homology"/>
<evidence type="ECO:0000313" key="7">
    <source>
        <dbReference type="EMBL" id="CAI9975009.1"/>
    </source>
</evidence>
<evidence type="ECO:0000313" key="8">
    <source>
        <dbReference type="EMBL" id="CAL6097452.1"/>
    </source>
</evidence>
<reference evidence="7" key="1">
    <citation type="submission" date="2023-06" db="EMBL/GenBank/DDBJ databases">
        <authorList>
            <person name="Kurt Z."/>
        </authorList>
    </citation>
    <scope>NUCLEOTIDE SEQUENCE</scope>
</reference>
<dbReference type="Gene3D" id="2.60.40.1170">
    <property type="entry name" value="Mu homology domain, subdomain B"/>
    <property type="match status" value="2"/>
</dbReference>
<comment type="subcellular location">
    <subcellularLocation>
        <location evidence="1">Endomembrane system</location>
    </subcellularLocation>
</comment>
<comment type="caution">
    <text evidence="7">The sequence shown here is derived from an EMBL/GenBank/DDBJ whole genome shotgun (WGS) entry which is preliminary data.</text>
</comment>
<gene>
    <name evidence="7" type="ORF">HINF_LOCUS62654</name>
    <name evidence="8" type="ORF">HINF_LOCUS69002</name>
</gene>
<dbReference type="PRINTS" id="PR00314">
    <property type="entry name" value="CLATHRINADPT"/>
</dbReference>
<feature type="domain" description="MHD" evidence="6">
    <location>
        <begin position="184"/>
        <end position="426"/>
    </location>
</feature>
<dbReference type="EMBL" id="CAXDID020000497">
    <property type="protein sequence ID" value="CAL6097452.1"/>
    <property type="molecule type" value="Genomic_DNA"/>
</dbReference>
<organism evidence="7">
    <name type="scientific">Hexamita inflata</name>
    <dbReference type="NCBI Taxonomy" id="28002"/>
    <lineage>
        <taxon>Eukaryota</taxon>
        <taxon>Metamonada</taxon>
        <taxon>Diplomonadida</taxon>
        <taxon>Hexamitidae</taxon>
        <taxon>Hexamitinae</taxon>
        <taxon>Hexamita</taxon>
    </lineage>
</organism>
<comment type="similarity">
    <text evidence="5">Belongs to the adaptor complexes medium subunit family.</text>
</comment>
<dbReference type="GO" id="GO:0006886">
    <property type="term" value="P:intracellular protein transport"/>
    <property type="evidence" value="ECO:0007669"/>
    <property type="project" value="UniProtKB-UniRule"/>
</dbReference>
<dbReference type="Proteomes" id="UP001642409">
    <property type="component" value="Unassembled WGS sequence"/>
</dbReference>
<dbReference type="InterPro" id="IPR050431">
    <property type="entry name" value="Adaptor_comp_med_subunit"/>
</dbReference>
<name>A0AA86UZV3_9EUKA</name>
<evidence type="ECO:0000256" key="2">
    <source>
        <dbReference type="ARBA" id="ARBA00022448"/>
    </source>
</evidence>
<accession>A0AA86UZV3</accession>
<dbReference type="AlphaFoldDB" id="A0AA86UZV3"/>
<evidence type="ECO:0000313" key="9">
    <source>
        <dbReference type="Proteomes" id="UP001642409"/>
    </source>
</evidence>
<evidence type="ECO:0000256" key="3">
    <source>
        <dbReference type="ARBA" id="ARBA00022927"/>
    </source>
</evidence>
<keyword evidence="4" id="KW-0472">Membrane</keyword>
<dbReference type="EMBL" id="CATOUU010001158">
    <property type="protein sequence ID" value="CAI9975009.1"/>
    <property type="molecule type" value="Genomic_DNA"/>
</dbReference>
<dbReference type="Gene3D" id="3.30.450.60">
    <property type="match status" value="1"/>
</dbReference>
<dbReference type="InterPro" id="IPR011012">
    <property type="entry name" value="Longin-like_dom_sf"/>
</dbReference>
<reference evidence="8 9" key="2">
    <citation type="submission" date="2024-07" db="EMBL/GenBank/DDBJ databases">
        <authorList>
            <person name="Akdeniz Z."/>
        </authorList>
    </citation>
    <scope>NUCLEOTIDE SEQUENCE [LARGE SCALE GENOMIC DNA]</scope>
</reference>
<dbReference type="GO" id="GO:0016192">
    <property type="term" value="P:vesicle-mediated transport"/>
    <property type="evidence" value="ECO:0007669"/>
    <property type="project" value="InterPro"/>
</dbReference>
<protein>
    <submittedName>
        <fullName evidence="7">Adaptor complexes medium subunit family protein</fullName>
    </submittedName>
    <submittedName>
        <fullName evidence="8">Adaptor_complexes medium subunit family protein</fullName>
    </submittedName>
</protein>
<dbReference type="SUPFAM" id="SSF64356">
    <property type="entry name" value="SNARE-like"/>
    <property type="match status" value="1"/>
</dbReference>
<keyword evidence="2 5" id="KW-0813">Transport</keyword>
<dbReference type="GO" id="GO:0012505">
    <property type="term" value="C:endomembrane system"/>
    <property type="evidence" value="ECO:0007669"/>
    <property type="project" value="UniProtKB-SubCell"/>
</dbReference>
<dbReference type="PANTHER" id="PTHR10529">
    <property type="entry name" value="AP COMPLEX SUBUNIT MU"/>
    <property type="match status" value="1"/>
</dbReference>
<sequence>MIRSIFILNNQDILMERHYTQPVSREIPQNFALISSKYANKNEVPSVIIVNEVPVAHLSQDQLTFVAILGYDCNAYAPLQFLQRLTIIFNTYGGCTVDNIQDNYFILYQVLEEVCDGGYPLTTDMGVLTQIVPVTTSWKDEIDQFMKSNSKNTKTTSMQSNIIRDLPHEAMTVVWRPRDITHSMQSVTSTLIERLHVVCDESGLSKAINCQGTLELDCLLSGNPELNVTFVNHAPILDASLAKNVQITPWNRDKSLQLLPLDGPQVACCYKAIVDSNRLPLMTKVEQQLKNGRKEFIVSLNYLNVLPKNELGTPKIENICVTIPLADYDLQSETTQDGTTQMNLAEANRWIMWKAKLTDGRAQLVIRLEPRKVGHIARLPVVNVQYNVTNYVASGLACNPISFTNNTGKIFQKYAGNVEVEIEVKN</sequence>
<dbReference type="Pfam" id="PF00928">
    <property type="entry name" value="Adap_comp_sub"/>
    <property type="match status" value="1"/>
</dbReference>
<evidence type="ECO:0000256" key="5">
    <source>
        <dbReference type="PIRNR" id="PIRNR005992"/>
    </source>
</evidence>